<dbReference type="PANTHER" id="PTHR31241:SF62">
    <property type="entry name" value="DEHYDRATION-RESPONSIVE ELEMENT-BINDING PROTEIN 2D"/>
    <property type="match status" value="1"/>
</dbReference>
<reference evidence="12" key="1">
    <citation type="submission" date="2019-12" db="EMBL/GenBank/DDBJ databases">
        <authorList>
            <person name="Hu Y."/>
        </authorList>
    </citation>
    <scope>NUCLEOTIDE SEQUENCE</scope>
    <source>
        <strain evidence="12">Cac060</strain>
    </source>
</reference>
<keyword evidence="7" id="KW-0804">Transcription</keyword>
<feature type="compositionally biased region" description="Basic residues" evidence="10">
    <location>
        <begin position="67"/>
        <end position="81"/>
    </location>
</feature>
<feature type="region of interest" description="Disordered" evidence="10">
    <location>
        <begin position="62"/>
        <end position="95"/>
    </location>
</feature>
<evidence type="ECO:0000256" key="7">
    <source>
        <dbReference type="ARBA" id="ARBA00023163"/>
    </source>
</evidence>
<dbReference type="GO" id="GO:0000976">
    <property type="term" value="F:transcription cis-regulatory region binding"/>
    <property type="evidence" value="ECO:0007669"/>
    <property type="project" value="TreeGrafter"/>
</dbReference>
<dbReference type="Gene3D" id="3.30.730.10">
    <property type="entry name" value="AP2/ERF domain"/>
    <property type="match status" value="1"/>
</dbReference>
<organism evidence="12">
    <name type="scientific">Camptotheca acuminata</name>
    <name type="common">Happy tree</name>
    <dbReference type="NCBI Taxonomy" id="16922"/>
    <lineage>
        <taxon>Eukaryota</taxon>
        <taxon>Viridiplantae</taxon>
        <taxon>Streptophyta</taxon>
        <taxon>Embryophyta</taxon>
        <taxon>Tracheophyta</taxon>
        <taxon>Spermatophyta</taxon>
        <taxon>Magnoliopsida</taxon>
        <taxon>eudicotyledons</taxon>
        <taxon>Gunneridae</taxon>
        <taxon>Pentapetalae</taxon>
        <taxon>asterids</taxon>
        <taxon>Cornales</taxon>
        <taxon>Nyssaceae</taxon>
        <taxon>Camptotheca</taxon>
    </lineage>
</organism>
<protein>
    <submittedName>
        <fullName evidence="12">AP2/ERF transcription factor</fullName>
    </submittedName>
</protein>
<keyword evidence="6" id="KW-0010">Activator</keyword>
<evidence type="ECO:0000256" key="5">
    <source>
        <dbReference type="ARBA" id="ARBA00023125"/>
    </source>
</evidence>
<dbReference type="PRINTS" id="PR00367">
    <property type="entry name" value="ETHRSPELEMNT"/>
</dbReference>
<name>A0A7G8AUC6_CAMAC</name>
<dbReference type="SUPFAM" id="SSF54171">
    <property type="entry name" value="DNA-binding domain"/>
    <property type="match status" value="1"/>
</dbReference>
<dbReference type="AlphaFoldDB" id="A0A7G8AUC6"/>
<feature type="compositionally biased region" description="Low complexity" evidence="10">
    <location>
        <begin position="161"/>
        <end position="185"/>
    </location>
</feature>
<sequence length="385" mass="42493">MSWEIIERTSGMDLLDQASGVASLSLDYSRKSKPRRRRDGSKNVAQTLAMWKEYNSKLDSLDDGGKPARKLPAKGSKKGCMKGKGGPENSHNNYRGVRQRTWGKWVAEIREPNRGRRLWLGTFATALEAALAYDEAAKAMYGPCARLNLPNYDSFRESSKESSSTPSTSSSDSTTTSSHSEISATEDSKMKLSSFKVKYEDGESGSRKEDDRPLAVHEASTAMSTIKEVKPAVEHNRLLSVYEAGTIESSIKEEANDDPIHFDGGTGHHFGQDHLQDFCVDEMFDVEELLGFLDASPMGSSHNLGSDVVQFGPSNDINLQHENHSDLSYQLQNPDAKLLGSLHHMEEAPSGVDYSFDFLKPGGQEDCNFGVNDLEFLDLESNLGH</sequence>
<dbReference type="InterPro" id="IPR001471">
    <property type="entry name" value="AP2/ERF_dom"/>
</dbReference>
<evidence type="ECO:0000259" key="11">
    <source>
        <dbReference type="PROSITE" id="PS51032"/>
    </source>
</evidence>
<dbReference type="GO" id="GO:0005634">
    <property type="term" value="C:nucleus"/>
    <property type="evidence" value="ECO:0007669"/>
    <property type="project" value="UniProtKB-SubCell"/>
</dbReference>
<dbReference type="PROSITE" id="PS51032">
    <property type="entry name" value="AP2_ERF"/>
    <property type="match status" value="1"/>
</dbReference>
<keyword evidence="4" id="KW-0346">Stress response</keyword>
<dbReference type="Pfam" id="PF00847">
    <property type="entry name" value="AP2"/>
    <property type="match status" value="1"/>
</dbReference>
<dbReference type="GO" id="GO:0003700">
    <property type="term" value="F:DNA-binding transcription factor activity"/>
    <property type="evidence" value="ECO:0007669"/>
    <property type="project" value="InterPro"/>
</dbReference>
<dbReference type="FunFam" id="3.30.730.10:FF:000001">
    <property type="entry name" value="Ethylene-responsive transcription factor 2"/>
    <property type="match status" value="1"/>
</dbReference>
<evidence type="ECO:0000313" key="12">
    <source>
        <dbReference type="EMBL" id="QNI23795.1"/>
    </source>
</evidence>
<dbReference type="EMBL" id="MN863597">
    <property type="protein sequence ID" value="QNI23795.1"/>
    <property type="molecule type" value="mRNA"/>
</dbReference>
<dbReference type="CDD" id="cd00018">
    <property type="entry name" value="AP2"/>
    <property type="match status" value="1"/>
</dbReference>
<evidence type="ECO:0000256" key="1">
    <source>
        <dbReference type="ARBA" id="ARBA00004123"/>
    </source>
</evidence>
<keyword evidence="5" id="KW-0238">DNA-binding</keyword>
<accession>A0A7G8AUC6</accession>
<proteinExistence type="evidence at transcript level"/>
<evidence type="ECO:0000256" key="4">
    <source>
        <dbReference type="ARBA" id="ARBA00023016"/>
    </source>
</evidence>
<dbReference type="GO" id="GO:0006952">
    <property type="term" value="P:defense response"/>
    <property type="evidence" value="ECO:0007669"/>
    <property type="project" value="UniProtKB-KW"/>
</dbReference>
<dbReference type="InterPro" id="IPR016177">
    <property type="entry name" value="DNA-bd_dom_sf"/>
</dbReference>
<dbReference type="InterPro" id="IPR036955">
    <property type="entry name" value="AP2/ERF_dom_sf"/>
</dbReference>
<feature type="domain" description="AP2/ERF" evidence="11">
    <location>
        <begin position="93"/>
        <end position="150"/>
    </location>
</feature>
<keyword evidence="2" id="KW-0611">Plant defense</keyword>
<evidence type="ECO:0000256" key="9">
    <source>
        <dbReference type="ARBA" id="ARBA00024343"/>
    </source>
</evidence>
<evidence type="ECO:0000256" key="10">
    <source>
        <dbReference type="SAM" id="MobiDB-lite"/>
    </source>
</evidence>
<dbReference type="PANTHER" id="PTHR31241">
    <property type="entry name" value="DEHYDRATION-RESPONSIVE ELEMENT-BINDING PROTEIN 2C"/>
    <property type="match status" value="1"/>
</dbReference>
<dbReference type="GO" id="GO:0045893">
    <property type="term" value="P:positive regulation of DNA-templated transcription"/>
    <property type="evidence" value="ECO:0007669"/>
    <property type="project" value="TreeGrafter"/>
</dbReference>
<comment type="similarity">
    <text evidence="9">Belongs to the AP2/ERF transcription factor family. ERF subfamily.</text>
</comment>
<evidence type="ECO:0000256" key="2">
    <source>
        <dbReference type="ARBA" id="ARBA00022821"/>
    </source>
</evidence>
<keyword evidence="3" id="KW-0805">Transcription regulation</keyword>
<evidence type="ECO:0000256" key="3">
    <source>
        <dbReference type="ARBA" id="ARBA00023015"/>
    </source>
</evidence>
<evidence type="ECO:0000256" key="6">
    <source>
        <dbReference type="ARBA" id="ARBA00023159"/>
    </source>
</evidence>
<evidence type="ECO:0000256" key="8">
    <source>
        <dbReference type="ARBA" id="ARBA00023242"/>
    </source>
</evidence>
<dbReference type="SMART" id="SM00380">
    <property type="entry name" value="AP2"/>
    <property type="match status" value="1"/>
</dbReference>
<reference evidence="12" key="2">
    <citation type="journal article" date="2020" name="Chin J Nat Med">
        <title>Genome-wide identification and analysis of AP2/ERF transcription factors related to camptothecin biosynthesis in Camptotheca acuminata.</title>
        <authorList>
            <person name="Hu Y.T."/>
            <person name="Xu Z.C."/>
            <person name="Tian Y."/>
            <person name="Gao R.R."/>
            <person name="Ji A.J."/>
            <person name="Pu X.D."/>
            <person name="Wang Y."/>
            <person name="Liu X."/>
            <person name="Song J.Y."/>
        </authorList>
    </citation>
    <scope>NUCLEOTIDE SEQUENCE</scope>
    <source>
        <strain evidence="12">Cac060</strain>
    </source>
</reference>
<comment type="subcellular location">
    <subcellularLocation>
        <location evidence="1">Nucleus</location>
    </subcellularLocation>
</comment>
<feature type="region of interest" description="Disordered" evidence="10">
    <location>
        <begin position="155"/>
        <end position="187"/>
    </location>
</feature>
<keyword evidence="8" id="KW-0539">Nucleus</keyword>